<organism evidence="10 11">
    <name type="scientific">Salinicoccus hispanicus</name>
    <dbReference type="NCBI Taxonomy" id="157225"/>
    <lineage>
        <taxon>Bacteria</taxon>
        <taxon>Bacillati</taxon>
        <taxon>Bacillota</taxon>
        <taxon>Bacilli</taxon>
        <taxon>Bacillales</taxon>
        <taxon>Staphylococcaceae</taxon>
        <taxon>Salinicoccus</taxon>
    </lineage>
</organism>
<keyword evidence="5" id="KW-0813">Transport</keyword>
<accession>A0A6N8TYV6</accession>
<dbReference type="InterPro" id="IPR030678">
    <property type="entry name" value="Peptide/Ni-bd"/>
</dbReference>
<dbReference type="GO" id="GO:1904680">
    <property type="term" value="F:peptide transmembrane transporter activity"/>
    <property type="evidence" value="ECO:0007669"/>
    <property type="project" value="TreeGrafter"/>
</dbReference>
<dbReference type="GO" id="GO:0042938">
    <property type="term" value="P:dipeptide transport"/>
    <property type="evidence" value="ECO:0007669"/>
    <property type="project" value="TreeGrafter"/>
</dbReference>
<dbReference type="InterPro" id="IPR039424">
    <property type="entry name" value="SBP_5"/>
</dbReference>
<dbReference type="CDD" id="cd08499">
    <property type="entry name" value="PBP2_Ylib_like"/>
    <property type="match status" value="1"/>
</dbReference>
<keyword evidence="11" id="KW-1185">Reference proteome</keyword>
<evidence type="ECO:0000256" key="7">
    <source>
        <dbReference type="ARBA" id="ARBA00022764"/>
    </source>
</evidence>
<dbReference type="Gene3D" id="3.40.190.10">
    <property type="entry name" value="Periplasmic binding protein-like II"/>
    <property type="match status" value="1"/>
</dbReference>
<dbReference type="SUPFAM" id="SSF53850">
    <property type="entry name" value="Periplasmic binding protein-like II"/>
    <property type="match status" value="1"/>
</dbReference>
<dbReference type="AlphaFoldDB" id="A0A6N8TYV6"/>
<evidence type="ECO:0000256" key="4">
    <source>
        <dbReference type="ARBA" id="ARBA00017393"/>
    </source>
</evidence>
<dbReference type="PANTHER" id="PTHR30290:SF32">
    <property type="entry name" value="GLUTATHIONE-BINDING PROTEIN GSIB"/>
    <property type="match status" value="1"/>
</dbReference>
<comment type="similarity">
    <text evidence="3">Belongs to the bacterial solute-binding protein 5 family.</text>
</comment>
<feature type="domain" description="Solute-binding protein family 5" evidence="9">
    <location>
        <begin position="85"/>
        <end position="435"/>
    </location>
</feature>
<evidence type="ECO:0000313" key="10">
    <source>
        <dbReference type="EMBL" id="MXQ51034.1"/>
    </source>
</evidence>
<evidence type="ECO:0000256" key="1">
    <source>
        <dbReference type="ARBA" id="ARBA00003489"/>
    </source>
</evidence>
<evidence type="ECO:0000256" key="5">
    <source>
        <dbReference type="ARBA" id="ARBA00022448"/>
    </source>
</evidence>
<dbReference type="Pfam" id="PF00496">
    <property type="entry name" value="SBP_bac_5"/>
    <property type="match status" value="1"/>
</dbReference>
<comment type="function">
    <text evidence="1">Part of the ABC transporter complex GsiABCD involved in glutathione import. Binds glutathione.</text>
</comment>
<evidence type="ECO:0000256" key="2">
    <source>
        <dbReference type="ARBA" id="ARBA00004418"/>
    </source>
</evidence>
<dbReference type="PANTHER" id="PTHR30290">
    <property type="entry name" value="PERIPLASMIC BINDING COMPONENT OF ABC TRANSPORTER"/>
    <property type="match status" value="1"/>
</dbReference>
<dbReference type="Gene3D" id="3.10.105.10">
    <property type="entry name" value="Dipeptide-binding Protein, Domain 3"/>
    <property type="match status" value="1"/>
</dbReference>
<name>A0A6N8TYV6_9STAP</name>
<evidence type="ECO:0000256" key="3">
    <source>
        <dbReference type="ARBA" id="ARBA00005695"/>
    </source>
</evidence>
<reference evidence="10 11" key="1">
    <citation type="submission" date="2019-12" db="EMBL/GenBank/DDBJ databases">
        <title>Salinicoccus cyprini sp. nov., isolated from gastro-intestinal tract of mirror carp, Cyprinus carpio var. specularis, collected from Gobind Sagar Reservoir, Himachal Pradesh, India.</title>
        <authorList>
            <person name="Talwar C."/>
            <person name="Singh A.K."/>
            <person name="Lal R."/>
            <person name="Negi R.K."/>
        </authorList>
    </citation>
    <scope>NUCLEOTIDE SEQUENCE [LARGE SCALE GENOMIC DNA]</scope>
    <source>
        <strain evidence="10 11">J-82</strain>
    </source>
</reference>
<evidence type="ECO:0000313" key="11">
    <source>
        <dbReference type="Proteomes" id="UP000436284"/>
    </source>
</evidence>
<dbReference type="EMBL" id="WUUK01000002">
    <property type="protein sequence ID" value="MXQ51034.1"/>
    <property type="molecule type" value="Genomic_DNA"/>
</dbReference>
<dbReference type="Gene3D" id="3.90.76.10">
    <property type="entry name" value="Dipeptide-binding Protein, Domain 1"/>
    <property type="match status" value="1"/>
</dbReference>
<proteinExistence type="inferred from homology"/>
<keyword evidence="6 8" id="KW-0732">Signal</keyword>
<dbReference type="GO" id="GO:0030288">
    <property type="term" value="C:outer membrane-bounded periplasmic space"/>
    <property type="evidence" value="ECO:0007669"/>
    <property type="project" value="TreeGrafter"/>
</dbReference>
<feature type="signal peptide" evidence="8">
    <location>
        <begin position="1"/>
        <end position="18"/>
    </location>
</feature>
<protein>
    <recommendedName>
        <fullName evidence="4">Glutathione-binding protein GsiB</fullName>
    </recommendedName>
</protein>
<evidence type="ECO:0000256" key="6">
    <source>
        <dbReference type="ARBA" id="ARBA00022729"/>
    </source>
</evidence>
<dbReference type="PROSITE" id="PS51257">
    <property type="entry name" value="PROKAR_LIPOPROTEIN"/>
    <property type="match status" value="1"/>
</dbReference>
<sequence>MKKSILFMLVLVVGIILAACGGDYDELEAETGSDEGESNDGQNEITVAIEQNFVTMDPHDASDTVSIFGLKSMYESLVTFDEDGEIVPALAEEYDVSEDGLEYHFKLREGVTFHSGEAFNAETVQANYERIMSGNLSAERNFQYIDSVETDGDYDITFNLTEPFSAMLNKFTMVPMTSVQSIEEETVGSEPDGTGTFKFVEWQQGTTLTVEKFDEYWDEGSTNVDTLTFQPVAENGSRVAMLQTGEADFIYPLPQQNASDLENEEGILVEESPSSIARYVSINTYKDPYTDLKVRQAMNHAIDQETFIQVVKNGFGNPLDSTMASETQYYESQEMYEYDVEKARQLLEEAGYADGFEAEIWGNNSSESIKGMEFVQQQLAEVGIDVEVKSMEEGTLSDEIYTPETPDDAKVQMWYVSWSPSSRDADGATRSLFSNEYFPPNGANTAYYDNEEVTEWIKEANLTTDESEQQEIYSNIQSTVYQDAPWLFLASDTNLAGRSEALEGVYVGPDGSVIVKNAQVK</sequence>
<gene>
    <name evidence="10" type="ORF">GQ671_07090</name>
</gene>
<keyword evidence="7" id="KW-0574">Periplasm</keyword>
<dbReference type="GO" id="GO:0043190">
    <property type="term" value="C:ATP-binding cassette (ABC) transporter complex"/>
    <property type="evidence" value="ECO:0007669"/>
    <property type="project" value="InterPro"/>
</dbReference>
<evidence type="ECO:0000259" key="9">
    <source>
        <dbReference type="Pfam" id="PF00496"/>
    </source>
</evidence>
<dbReference type="PIRSF" id="PIRSF002741">
    <property type="entry name" value="MppA"/>
    <property type="match status" value="1"/>
</dbReference>
<dbReference type="Proteomes" id="UP000436284">
    <property type="component" value="Unassembled WGS sequence"/>
</dbReference>
<comment type="caution">
    <text evidence="10">The sequence shown here is derived from an EMBL/GenBank/DDBJ whole genome shotgun (WGS) entry which is preliminary data.</text>
</comment>
<feature type="chain" id="PRO_5039014401" description="Glutathione-binding protein GsiB" evidence="8">
    <location>
        <begin position="19"/>
        <end position="521"/>
    </location>
</feature>
<dbReference type="OrthoDB" id="9771733at2"/>
<dbReference type="RefSeq" id="WP_160654745.1">
    <property type="nucleotide sequence ID" value="NZ_JBHRWU010000001.1"/>
</dbReference>
<dbReference type="InterPro" id="IPR000914">
    <property type="entry name" value="SBP_5_dom"/>
</dbReference>
<comment type="subcellular location">
    <subcellularLocation>
        <location evidence="2">Periplasm</location>
    </subcellularLocation>
</comment>
<evidence type="ECO:0000256" key="8">
    <source>
        <dbReference type="SAM" id="SignalP"/>
    </source>
</evidence>